<evidence type="ECO:0000256" key="1">
    <source>
        <dbReference type="SAM" id="MobiDB-lite"/>
    </source>
</evidence>
<reference evidence="2 3" key="1">
    <citation type="submission" date="2018-04" db="EMBL/GenBank/DDBJ databases">
        <authorList>
            <person name="Vogel A."/>
        </authorList>
    </citation>
    <scope>NUCLEOTIDE SEQUENCE [LARGE SCALE GENOMIC DNA]</scope>
</reference>
<feature type="region of interest" description="Disordered" evidence="1">
    <location>
        <begin position="90"/>
        <end position="160"/>
    </location>
</feature>
<dbReference type="PANTHER" id="PTHR45023:SF14">
    <property type="entry name" value="GLUTATHIONE TRANSFERASE"/>
    <property type="match status" value="1"/>
</dbReference>
<evidence type="ECO:0008006" key="4">
    <source>
        <dbReference type="Google" id="ProtNLM"/>
    </source>
</evidence>
<organism evidence="2 3">
    <name type="scientific">Cuscuta campestris</name>
    <dbReference type="NCBI Taxonomy" id="132261"/>
    <lineage>
        <taxon>Eukaryota</taxon>
        <taxon>Viridiplantae</taxon>
        <taxon>Streptophyta</taxon>
        <taxon>Embryophyta</taxon>
        <taxon>Tracheophyta</taxon>
        <taxon>Spermatophyta</taxon>
        <taxon>Magnoliopsida</taxon>
        <taxon>eudicotyledons</taxon>
        <taxon>Gunneridae</taxon>
        <taxon>Pentapetalae</taxon>
        <taxon>asterids</taxon>
        <taxon>lamiids</taxon>
        <taxon>Solanales</taxon>
        <taxon>Convolvulaceae</taxon>
        <taxon>Cuscuteae</taxon>
        <taxon>Cuscuta</taxon>
        <taxon>Cuscuta subgen. Grammica</taxon>
        <taxon>Cuscuta sect. Cleistogrammica</taxon>
    </lineage>
</organism>
<dbReference type="EMBL" id="OOIL02001413">
    <property type="protein sequence ID" value="VFQ74955.1"/>
    <property type="molecule type" value="Genomic_DNA"/>
</dbReference>
<gene>
    <name evidence="2" type="ORF">CCAM_LOCUS16731</name>
</gene>
<dbReference type="AlphaFoldDB" id="A0A484LEK5"/>
<name>A0A484LEK5_9ASTE</name>
<accession>A0A484LEK5</accession>
<keyword evidence="3" id="KW-1185">Reference proteome</keyword>
<protein>
    <recommendedName>
        <fullName evidence="4">No apical meristem-associated C-terminal domain-containing protein</fullName>
    </recommendedName>
</protein>
<proteinExistence type="predicted"/>
<evidence type="ECO:0000313" key="2">
    <source>
        <dbReference type="EMBL" id="VFQ74955.1"/>
    </source>
</evidence>
<evidence type="ECO:0000313" key="3">
    <source>
        <dbReference type="Proteomes" id="UP000595140"/>
    </source>
</evidence>
<dbReference type="PANTHER" id="PTHR45023">
    <property type="match status" value="1"/>
</dbReference>
<sequence>MWDRIEEKFFVAMNKDVSYRTRDQLTSYWGIINRKVRKFIGVYEECTWSQKSRMNDVDVLRLATARYQDDGHQGKVRINLLGILSRSPKWQQLNNPDAGSSKKRSSADAEVDDTIGSSEQRPPFNLDDSDDEDPIPRPIGRKKAKPIVGFRNSGPRRLGE</sequence>
<dbReference type="Proteomes" id="UP000595140">
    <property type="component" value="Unassembled WGS sequence"/>
</dbReference>